<feature type="transmembrane region" description="Helical" evidence="7">
    <location>
        <begin position="218"/>
        <end position="237"/>
    </location>
</feature>
<feature type="transmembrane region" description="Helical" evidence="7">
    <location>
        <begin position="394"/>
        <end position="422"/>
    </location>
</feature>
<dbReference type="InterPro" id="IPR010656">
    <property type="entry name" value="DctM"/>
</dbReference>
<dbReference type="AlphaFoldDB" id="A0A5D4GRI7"/>
<reference evidence="9 10" key="2">
    <citation type="submission" date="2019-09" db="EMBL/GenBank/DDBJ databases">
        <title>Mesorhizobium sp. MaA-C15 isolated from Microcystis aeruginosa.</title>
        <authorList>
            <person name="Jeong S.E."/>
            <person name="Jin H.M."/>
            <person name="Jeon C.O."/>
        </authorList>
    </citation>
    <scope>NUCLEOTIDE SEQUENCE [LARGE SCALE GENOMIC DNA]</scope>
    <source>
        <strain evidence="9 10">MaA-C15</strain>
    </source>
</reference>
<dbReference type="PIRSF" id="PIRSF006066">
    <property type="entry name" value="HI0050"/>
    <property type="match status" value="1"/>
</dbReference>
<keyword evidence="7" id="KW-0813">Transport</keyword>
<evidence type="ECO:0000313" key="9">
    <source>
        <dbReference type="EMBL" id="TYR30948.1"/>
    </source>
</evidence>
<dbReference type="InterPro" id="IPR004681">
    <property type="entry name" value="TRAP_DctM"/>
</dbReference>
<comment type="subcellular location">
    <subcellularLocation>
        <location evidence="1 7">Cell inner membrane</location>
        <topology evidence="1 7">Multi-pass membrane protein</topology>
    </subcellularLocation>
</comment>
<dbReference type="NCBIfam" id="TIGR00786">
    <property type="entry name" value="dctM"/>
    <property type="match status" value="1"/>
</dbReference>
<keyword evidence="4 7" id="KW-0812">Transmembrane</keyword>
<keyword evidence="5 7" id="KW-1133">Transmembrane helix</keyword>
<protein>
    <recommendedName>
        <fullName evidence="7">TRAP transporter large permease protein</fullName>
    </recommendedName>
</protein>
<name>A0A5D4GRI7_9HYPH</name>
<comment type="caution">
    <text evidence="9">The sequence shown here is derived from an EMBL/GenBank/DDBJ whole genome shotgun (WGS) entry which is preliminary data.</text>
</comment>
<evidence type="ECO:0000256" key="3">
    <source>
        <dbReference type="ARBA" id="ARBA00022519"/>
    </source>
</evidence>
<evidence type="ECO:0000256" key="4">
    <source>
        <dbReference type="ARBA" id="ARBA00022692"/>
    </source>
</evidence>
<evidence type="ECO:0000256" key="7">
    <source>
        <dbReference type="RuleBase" id="RU369079"/>
    </source>
</evidence>
<feature type="transmembrane region" description="Helical" evidence="7">
    <location>
        <begin position="277"/>
        <end position="296"/>
    </location>
</feature>
<keyword evidence="2" id="KW-1003">Cell membrane</keyword>
<comment type="similarity">
    <text evidence="7">Belongs to the TRAP transporter large permease family.</text>
</comment>
<comment type="caution">
    <text evidence="7">Lacks conserved residue(s) required for the propagation of feature annotation.</text>
</comment>
<feature type="transmembrane region" description="Helical" evidence="7">
    <location>
        <begin position="135"/>
        <end position="162"/>
    </location>
</feature>
<evidence type="ECO:0000256" key="2">
    <source>
        <dbReference type="ARBA" id="ARBA00022475"/>
    </source>
</evidence>
<reference evidence="9 10" key="1">
    <citation type="submission" date="2019-08" db="EMBL/GenBank/DDBJ databases">
        <authorList>
            <person name="Seo Y.L."/>
        </authorList>
    </citation>
    <scope>NUCLEOTIDE SEQUENCE [LARGE SCALE GENOMIC DNA]</scope>
    <source>
        <strain evidence="9 10">MaA-C15</strain>
    </source>
</reference>
<keyword evidence="6 7" id="KW-0472">Membrane</keyword>
<evidence type="ECO:0000256" key="1">
    <source>
        <dbReference type="ARBA" id="ARBA00004429"/>
    </source>
</evidence>
<proteinExistence type="inferred from homology"/>
<feature type="transmembrane region" description="Helical" evidence="7">
    <location>
        <begin position="48"/>
        <end position="70"/>
    </location>
</feature>
<feature type="transmembrane region" description="Helical" evidence="7">
    <location>
        <begin position="243"/>
        <end position="265"/>
    </location>
</feature>
<dbReference type="EMBL" id="VSZS01000065">
    <property type="protein sequence ID" value="TYR30948.1"/>
    <property type="molecule type" value="Genomic_DNA"/>
</dbReference>
<keyword evidence="3 7" id="KW-0997">Cell inner membrane</keyword>
<dbReference type="PANTHER" id="PTHR33362">
    <property type="entry name" value="SIALIC ACID TRAP TRANSPORTER PERMEASE PROTEIN SIAT-RELATED"/>
    <property type="match status" value="1"/>
</dbReference>
<evidence type="ECO:0000259" key="8">
    <source>
        <dbReference type="Pfam" id="PF06808"/>
    </source>
</evidence>
<gene>
    <name evidence="9" type="ORF">FY036_16015</name>
</gene>
<feature type="transmembrane region" description="Helical" evidence="7">
    <location>
        <begin position="316"/>
        <end position="344"/>
    </location>
</feature>
<dbReference type="GO" id="GO:0005886">
    <property type="term" value="C:plasma membrane"/>
    <property type="evidence" value="ECO:0007669"/>
    <property type="project" value="UniProtKB-SubCell"/>
</dbReference>
<feature type="transmembrane region" description="Helical" evidence="7">
    <location>
        <begin position="356"/>
        <end position="382"/>
    </location>
</feature>
<evidence type="ECO:0000313" key="10">
    <source>
        <dbReference type="Proteomes" id="UP000323258"/>
    </source>
</evidence>
<keyword evidence="10" id="KW-1185">Reference proteome</keyword>
<dbReference type="Proteomes" id="UP000323258">
    <property type="component" value="Unassembled WGS sequence"/>
</dbReference>
<comment type="function">
    <text evidence="7">Part of the tripartite ATP-independent periplasmic (TRAP) transport system.</text>
</comment>
<dbReference type="PANTHER" id="PTHR33362:SF5">
    <property type="entry name" value="C4-DICARBOXYLATE TRAP TRANSPORTER LARGE PERMEASE PROTEIN DCTM"/>
    <property type="match status" value="1"/>
</dbReference>
<feature type="domain" description="TRAP C4-dicarboxylate transport system permease DctM subunit" evidence="8">
    <location>
        <begin position="6"/>
        <end position="417"/>
    </location>
</feature>
<organism evidence="9 10">
    <name type="scientific">Neoaquamicrobium microcysteis</name>
    <dbReference type="NCBI Taxonomy" id="2682781"/>
    <lineage>
        <taxon>Bacteria</taxon>
        <taxon>Pseudomonadati</taxon>
        <taxon>Pseudomonadota</taxon>
        <taxon>Alphaproteobacteria</taxon>
        <taxon>Hyphomicrobiales</taxon>
        <taxon>Phyllobacteriaceae</taxon>
        <taxon>Neoaquamicrobium</taxon>
    </lineage>
</organism>
<dbReference type="GO" id="GO:0022857">
    <property type="term" value="F:transmembrane transporter activity"/>
    <property type="evidence" value="ECO:0007669"/>
    <property type="project" value="UniProtKB-UniRule"/>
</dbReference>
<evidence type="ECO:0000256" key="5">
    <source>
        <dbReference type="ARBA" id="ARBA00022989"/>
    </source>
</evidence>
<dbReference type="OrthoDB" id="8043430at2"/>
<feature type="transmembrane region" description="Helical" evidence="7">
    <location>
        <begin position="174"/>
        <end position="197"/>
    </location>
</feature>
<accession>A0A5D4GRI7</accession>
<comment type="subunit">
    <text evidence="7">The complex comprises the extracytoplasmic solute receptor protein and the two transmembrane proteins.</text>
</comment>
<evidence type="ECO:0000256" key="6">
    <source>
        <dbReference type="ARBA" id="ARBA00023136"/>
    </source>
</evidence>
<dbReference type="Pfam" id="PF06808">
    <property type="entry name" value="DctM"/>
    <property type="match status" value="1"/>
</dbReference>
<dbReference type="RefSeq" id="WP_148915749.1">
    <property type="nucleotide sequence ID" value="NZ_VSZS01000065.1"/>
</dbReference>
<sequence length="427" mass="45515">MILYILVALLALLFISLPVGAALAFLGFGLDYVTGGLPLYRGIATMSWAVQSGILLVAVPMFILLGEILVRSGIAERMYGAIQQWLSWLPGGLMHANIGASMAFAATSGSSVATAATVSTVSVPLVRRYAYNERLFLGSLAAGGTLGILIPPSINLIVFGFLTNTSIPSLYLAGFLPGVVLGGLFMLTVLLACLIWPKWGGQRVETSWRGRVRTLPDMLPPLVLFVVVIGSIYLGWATPTESASLGVVMALIIAAIYGRLNVAMLNQAILGTIRTTGLIFLILVAAWFLNFVLSIVGVTRMLNDFVTTHGLSPQGLLLLVIGFYLVLGCIMEPMPLMVISVPTLTPVMASAGYDPVWFGIMVVLLIETALITPPIGASLFVVQGVRGRGNINDVIIGALPFVVNLLMMIGLIVLFPGIVMWLPEIMK</sequence>